<keyword evidence="1" id="KW-0812">Transmembrane</keyword>
<evidence type="ECO:0000256" key="1">
    <source>
        <dbReference type="SAM" id="Phobius"/>
    </source>
</evidence>
<gene>
    <name evidence="3" type="ORF">Q2T42_16110</name>
</gene>
<dbReference type="Gene3D" id="3.40.50.620">
    <property type="entry name" value="HUPs"/>
    <property type="match status" value="1"/>
</dbReference>
<dbReference type="RefSeq" id="WP_190649235.1">
    <property type="nucleotide sequence ID" value="NZ_CP130144.1"/>
</dbReference>
<dbReference type="GO" id="GO:0005886">
    <property type="term" value="C:plasma membrane"/>
    <property type="evidence" value="ECO:0007669"/>
    <property type="project" value="TreeGrafter"/>
</dbReference>
<name>A0AA97AQF2_LEPBY</name>
<sequence length="213" mass="23805">MSFSLEKITDAHQALCRRLCWAGAILLLGLLSYLPIRLIISTLQAPSPQAILTLGGGDEREIFTAEFAKTHPDLKIWISSGMDTEKADRLFQAAGIDRTRIDYDRRATDTITNFTTLVDVLQQHHVRHIYLITCDFHMPRATAIATIILGHRGIRVTPVVVPSHKPPESPLRVGRDIVRSIVWVFTGQTGSGFRSQGFIAQLNYQIFGSNAKR</sequence>
<evidence type="ECO:0000313" key="3">
    <source>
        <dbReference type="EMBL" id="WNZ43375.1"/>
    </source>
</evidence>
<dbReference type="InterPro" id="IPR051599">
    <property type="entry name" value="Cell_Envelope_Assoc"/>
</dbReference>
<dbReference type="PANTHER" id="PTHR30336">
    <property type="entry name" value="INNER MEMBRANE PROTEIN, PROBABLE PERMEASE"/>
    <property type="match status" value="1"/>
</dbReference>
<dbReference type="PANTHER" id="PTHR30336:SF20">
    <property type="entry name" value="DUF218 DOMAIN-CONTAINING PROTEIN"/>
    <property type="match status" value="1"/>
</dbReference>
<reference evidence="3" key="1">
    <citation type="journal article" date="2023" name="Plants (Basel)">
        <title>Genomic Analysis of Leptolyngbya boryana CZ1 Reveals Efficient Carbon Fixation Modules.</title>
        <authorList>
            <person name="Bai X."/>
            <person name="Wang H."/>
            <person name="Cheng W."/>
            <person name="Wang J."/>
            <person name="Ma M."/>
            <person name="Hu H."/>
            <person name="Song Z."/>
            <person name="Ma H."/>
            <person name="Fan Y."/>
            <person name="Du C."/>
            <person name="Xu J."/>
        </authorList>
    </citation>
    <scope>NUCLEOTIDE SEQUENCE</scope>
    <source>
        <strain evidence="3">CZ1</strain>
    </source>
</reference>
<keyword evidence="1" id="KW-0472">Membrane</keyword>
<feature type="domain" description="DUF218" evidence="2">
    <location>
        <begin position="49"/>
        <end position="163"/>
    </location>
</feature>
<protein>
    <submittedName>
        <fullName evidence="3">YdcF family protein</fullName>
    </submittedName>
</protein>
<dbReference type="CDD" id="cd06259">
    <property type="entry name" value="YdcF-like"/>
    <property type="match status" value="1"/>
</dbReference>
<organism evidence="3">
    <name type="scientific">Leptolyngbya boryana CZ1</name>
    <dbReference type="NCBI Taxonomy" id="3060204"/>
    <lineage>
        <taxon>Bacteria</taxon>
        <taxon>Bacillati</taxon>
        <taxon>Cyanobacteriota</taxon>
        <taxon>Cyanophyceae</taxon>
        <taxon>Leptolyngbyales</taxon>
        <taxon>Leptolyngbyaceae</taxon>
        <taxon>Leptolyngbya group</taxon>
        <taxon>Leptolyngbya</taxon>
    </lineage>
</organism>
<proteinExistence type="predicted"/>
<dbReference type="InterPro" id="IPR014729">
    <property type="entry name" value="Rossmann-like_a/b/a_fold"/>
</dbReference>
<dbReference type="InterPro" id="IPR003848">
    <property type="entry name" value="DUF218"/>
</dbReference>
<accession>A0AA97AQF2</accession>
<dbReference type="EMBL" id="CP130144">
    <property type="protein sequence ID" value="WNZ43375.1"/>
    <property type="molecule type" value="Genomic_DNA"/>
</dbReference>
<feature type="transmembrane region" description="Helical" evidence="1">
    <location>
        <begin position="20"/>
        <end position="40"/>
    </location>
</feature>
<dbReference type="AlphaFoldDB" id="A0AA97AQF2"/>
<evidence type="ECO:0000259" key="2">
    <source>
        <dbReference type="Pfam" id="PF02698"/>
    </source>
</evidence>
<dbReference type="Pfam" id="PF02698">
    <property type="entry name" value="DUF218"/>
    <property type="match status" value="1"/>
</dbReference>
<reference evidence="3" key="2">
    <citation type="submission" date="2023-07" db="EMBL/GenBank/DDBJ databases">
        <authorList>
            <person name="Bai X.-H."/>
            <person name="Wang H.-H."/>
            <person name="Wang J."/>
            <person name="Ma M.-Y."/>
            <person name="Hu H.-H."/>
            <person name="Song Z.-L."/>
            <person name="Ma H.-G."/>
            <person name="Fan Y."/>
            <person name="Du C.-Y."/>
            <person name="Xu J.-C."/>
        </authorList>
    </citation>
    <scope>NUCLEOTIDE SEQUENCE</scope>
    <source>
        <strain evidence="3">CZ1</strain>
    </source>
</reference>
<keyword evidence="1" id="KW-1133">Transmembrane helix</keyword>